<proteinExistence type="inferred from homology"/>
<keyword evidence="3" id="KW-0964">Secreted</keyword>
<dbReference type="GO" id="GO:0005576">
    <property type="term" value="C:extracellular region"/>
    <property type="evidence" value="ECO:0007669"/>
    <property type="project" value="UniProtKB-SubCell"/>
</dbReference>
<dbReference type="RefSeq" id="XP_034256097.1">
    <property type="nucleotide sequence ID" value="XM_034400206.1"/>
</dbReference>
<dbReference type="GO" id="GO:0005179">
    <property type="term" value="F:hormone activity"/>
    <property type="evidence" value="ECO:0007669"/>
    <property type="project" value="InterPro"/>
</dbReference>
<feature type="chain" id="PRO_5028394823" evidence="5">
    <location>
        <begin position="25"/>
        <end position="150"/>
    </location>
</feature>
<sequence>MQGGGVLLATLAAVLLCATVRCSAAVGGSHGSGTTEGGLTRPLRPAVFHTPEELRHYLDAVSNYYAVASRPSRYGKRSSQHLSRGALRRESVLDSLANAEQAMEAESVDAVPDYLFQFAPGPAPSPASDVYPLFLDQERLERLQSRGNQD</sequence>
<name>A0A6P9ACZ7_THRPL</name>
<dbReference type="KEGG" id="tpal:117654062"/>
<evidence type="ECO:0000313" key="6">
    <source>
        <dbReference type="Proteomes" id="UP000515158"/>
    </source>
</evidence>
<dbReference type="OrthoDB" id="9972427at2759"/>
<dbReference type="GeneID" id="117654062"/>
<dbReference type="InterPro" id="IPR001955">
    <property type="entry name" value="Pancreatic_hormone-like"/>
</dbReference>
<dbReference type="SMART" id="SM00309">
    <property type="entry name" value="PAH"/>
    <property type="match status" value="1"/>
</dbReference>
<evidence type="ECO:0000256" key="4">
    <source>
        <dbReference type="RuleBase" id="RU000656"/>
    </source>
</evidence>
<keyword evidence="5" id="KW-0732">Signal</keyword>
<gene>
    <name evidence="7" type="primary">LOC117654062</name>
</gene>
<dbReference type="PROSITE" id="PS50276">
    <property type="entry name" value="PANCREATIC_HORMONE_2"/>
    <property type="match status" value="1"/>
</dbReference>
<feature type="signal peptide" evidence="5">
    <location>
        <begin position="1"/>
        <end position="24"/>
    </location>
</feature>
<protein>
    <submittedName>
        <fullName evidence="7">Uncharacterized protein LOC117654062</fullName>
    </submittedName>
</protein>
<reference evidence="7" key="1">
    <citation type="submission" date="2025-08" db="UniProtKB">
        <authorList>
            <consortium name="RefSeq"/>
        </authorList>
    </citation>
    <scope>IDENTIFICATION</scope>
    <source>
        <tissue evidence="7">Total insect</tissue>
    </source>
</reference>
<dbReference type="AlphaFoldDB" id="A0A6P9ACZ7"/>
<dbReference type="Pfam" id="PF00159">
    <property type="entry name" value="Hormone_3"/>
    <property type="match status" value="1"/>
</dbReference>
<organism evidence="7">
    <name type="scientific">Thrips palmi</name>
    <name type="common">Melon thrips</name>
    <dbReference type="NCBI Taxonomy" id="161013"/>
    <lineage>
        <taxon>Eukaryota</taxon>
        <taxon>Metazoa</taxon>
        <taxon>Ecdysozoa</taxon>
        <taxon>Arthropoda</taxon>
        <taxon>Hexapoda</taxon>
        <taxon>Insecta</taxon>
        <taxon>Pterygota</taxon>
        <taxon>Neoptera</taxon>
        <taxon>Paraneoptera</taxon>
        <taxon>Thysanoptera</taxon>
        <taxon>Terebrantia</taxon>
        <taxon>Thripoidea</taxon>
        <taxon>Thripidae</taxon>
        <taxon>Thrips</taxon>
    </lineage>
</organism>
<evidence type="ECO:0000256" key="3">
    <source>
        <dbReference type="ARBA" id="ARBA00022525"/>
    </source>
</evidence>
<dbReference type="Proteomes" id="UP000515158">
    <property type="component" value="Unplaced"/>
</dbReference>
<evidence type="ECO:0000256" key="2">
    <source>
        <dbReference type="ARBA" id="ARBA00010022"/>
    </source>
</evidence>
<keyword evidence="6" id="KW-1185">Reference proteome</keyword>
<accession>A0A6P9ACZ7</accession>
<evidence type="ECO:0000256" key="5">
    <source>
        <dbReference type="SAM" id="SignalP"/>
    </source>
</evidence>
<evidence type="ECO:0000256" key="1">
    <source>
        <dbReference type="ARBA" id="ARBA00004613"/>
    </source>
</evidence>
<comment type="similarity">
    <text evidence="2 4">Belongs to the NPY family.</text>
</comment>
<dbReference type="InParanoid" id="A0A6P9ACZ7"/>
<comment type="subcellular location">
    <subcellularLocation>
        <location evidence="1">Secreted</location>
    </subcellularLocation>
</comment>
<evidence type="ECO:0000313" key="7">
    <source>
        <dbReference type="RefSeq" id="XP_034256097.1"/>
    </source>
</evidence>